<dbReference type="STRING" id="136037.A0A067QZT1"/>
<dbReference type="GO" id="GO:0016020">
    <property type="term" value="C:membrane"/>
    <property type="evidence" value="ECO:0007669"/>
    <property type="project" value="InterPro"/>
</dbReference>
<sequence length="198" mass="22674">MLLIHIFFQALHSKSYSVDKVCIDLAKKSNEITQFLDKVEKIRIEIDNINTNTEEIKKLNSIILSLPRGRATSNSGVEDRKGFISHTIIQVHSHIKEIERTVEKDKETPIENLPTLARVKIIQHATLVSMFSEALRNYNEMLLKYQERCKAIVHQQLRIIDKAATSDELEDLLEKDKAAVFVNNIVADTLKPNLLCQV</sequence>
<feature type="domain" description="Syntaxin N-terminal" evidence="1">
    <location>
        <begin position="27"/>
        <end position="150"/>
    </location>
</feature>
<dbReference type="InParanoid" id="A0A067QZT1"/>
<dbReference type="GO" id="GO:0016192">
    <property type="term" value="P:vesicle-mediated transport"/>
    <property type="evidence" value="ECO:0007669"/>
    <property type="project" value="InterPro"/>
</dbReference>
<evidence type="ECO:0000259" key="1">
    <source>
        <dbReference type="SMART" id="SM00503"/>
    </source>
</evidence>
<accession>A0A067QZT1</accession>
<dbReference type="EMBL" id="KK853060">
    <property type="protein sequence ID" value="KDR11914.1"/>
    <property type="molecule type" value="Genomic_DNA"/>
</dbReference>
<keyword evidence="3" id="KW-1185">Reference proteome</keyword>
<dbReference type="Pfam" id="PF00804">
    <property type="entry name" value="Syntaxin"/>
    <property type="match status" value="1"/>
</dbReference>
<dbReference type="Gene3D" id="1.20.58.70">
    <property type="match status" value="1"/>
</dbReference>
<dbReference type="eggNOG" id="KOG0810">
    <property type="taxonomic scope" value="Eukaryota"/>
</dbReference>
<proteinExistence type="predicted"/>
<reference evidence="2 3" key="1">
    <citation type="journal article" date="2014" name="Nat. Commun.">
        <title>Molecular traces of alternative social organization in a termite genome.</title>
        <authorList>
            <person name="Terrapon N."/>
            <person name="Li C."/>
            <person name="Robertson H.M."/>
            <person name="Ji L."/>
            <person name="Meng X."/>
            <person name="Booth W."/>
            <person name="Chen Z."/>
            <person name="Childers C.P."/>
            <person name="Glastad K.M."/>
            <person name="Gokhale K."/>
            <person name="Gowin J."/>
            <person name="Gronenberg W."/>
            <person name="Hermansen R.A."/>
            <person name="Hu H."/>
            <person name="Hunt B.G."/>
            <person name="Huylmans A.K."/>
            <person name="Khalil S.M."/>
            <person name="Mitchell R.D."/>
            <person name="Munoz-Torres M.C."/>
            <person name="Mustard J.A."/>
            <person name="Pan H."/>
            <person name="Reese J.T."/>
            <person name="Scharf M.E."/>
            <person name="Sun F."/>
            <person name="Vogel H."/>
            <person name="Xiao J."/>
            <person name="Yang W."/>
            <person name="Yang Z."/>
            <person name="Yang Z."/>
            <person name="Zhou J."/>
            <person name="Zhu J."/>
            <person name="Brent C.S."/>
            <person name="Elsik C.G."/>
            <person name="Goodisman M.A."/>
            <person name="Liberles D.A."/>
            <person name="Roe R.M."/>
            <person name="Vargo E.L."/>
            <person name="Vilcinskas A."/>
            <person name="Wang J."/>
            <person name="Bornberg-Bauer E."/>
            <person name="Korb J."/>
            <person name="Zhang G."/>
            <person name="Liebig J."/>
        </authorList>
    </citation>
    <scope>NUCLEOTIDE SEQUENCE [LARGE SCALE GENOMIC DNA]</scope>
    <source>
        <tissue evidence="2">Whole organism</tissue>
    </source>
</reference>
<evidence type="ECO:0000313" key="3">
    <source>
        <dbReference type="Proteomes" id="UP000027135"/>
    </source>
</evidence>
<dbReference type="InterPro" id="IPR006011">
    <property type="entry name" value="Syntaxin_N"/>
</dbReference>
<dbReference type="InterPro" id="IPR010989">
    <property type="entry name" value="SNARE"/>
</dbReference>
<organism evidence="2 3">
    <name type="scientific">Zootermopsis nevadensis</name>
    <name type="common">Dampwood termite</name>
    <dbReference type="NCBI Taxonomy" id="136037"/>
    <lineage>
        <taxon>Eukaryota</taxon>
        <taxon>Metazoa</taxon>
        <taxon>Ecdysozoa</taxon>
        <taxon>Arthropoda</taxon>
        <taxon>Hexapoda</taxon>
        <taxon>Insecta</taxon>
        <taxon>Pterygota</taxon>
        <taxon>Neoptera</taxon>
        <taxon>Polyneoptera</taxon>
        <taxon>Dictyoptera</taxon>
        <taxon>Blattodea</taxon>
        <taxon>Blattoidea</taxon>
        <taxon>Termitoidae</taxon>
        <taxon>Termopsidae</taxon>
        <taxon>Zootermopsis</taxon>
    </lineage>
</organism>
<dbReference type="Proteomes" id="UP000027135">
    <property type="component" value="Unassembled WGS sequence"/>
</dbReference>
<dbReference type="AlphaFoldDB" id="A0A067QZT1"/>
<gene>
    <name evidence="2" type="ORF">L798_13801</name>
</gene>
<protein>
    <submittedName>
        <fullName evidence="2">Syntaxin-1A</fullName>
    </submittedName>
</protein>
<name>A0A067QZT1_ZOONE</name>
<dbReference type="SUPFAM" id="SSF47661">
    <property type="entry name" value="t-snare proteins"/>
    <property type="match status" value="1"/>
</dbReference>
<dbReference type="SMART" id="SM00503">
    <property type="entry name" value="SynN"/>
    <property type="match status" value="1"/>
</dbReference>
<evidence type="ECO:0000313" key="2">
    <source>
        <dbReference type="EMBL" id="KDR11914.1"/>
    </source>
</evidence>